<gene>
    <name evidence="1" type="ORF">Tci_830073</name>
</gene>
<feature type="non-terminal residue" evidence="1">
    <location>
        <position position="259"/>
    </location>
</feature>
<name>A0A699PY19_TANCI</name>
<dbReference type="AlphaFoldDB" id="A0A699PY19"/>
<protein>
    <submittedName>
        <fullName evidence="1">Uncharacterized protein</fullName>
    </submittedName>
</protein>
<reference evidence="1" key="1">
    <citation type="journal article" date="2019" name="Sci. Rep.">
        <title>Draft genome of Tanacetum cinerariifolium, the natural source of mosquito coil.</title>
        <authorList>
            <person name="Yamashiro T."/>
            <person name="Shiraishi A."/>
            <person name="Satake H."/>
            <person name="Nakayama K."/>
        </authorList>
    </citation>
    <scope>NUCLEOTIDE SEQUENCE</scope>
</reference>
<organism evidence="1">
    <name type="scientific">Tanacetum cinerariifolium</name>
    <name type="common">Dalmatian daisy</name>
    <name type="synonym">Chrysanthemum cinerariifolium</name>
    <dbReference type="NCBI Taxonomy" id="118510"/>
    <lineage>
        <taxon>Eukaryota</taxon>
        <taxon>Viridiplantae</taxon>
        <taxon>Streptophyta</taxon>
        <taxon>Embryophyta</taxon>
        <taxon>Tracheophyta</taxon>
        <taxon>Spermatophyta</taxon>
        <taxon>Magnoliopsida</taxon>
        <taxon>eudicotyledons</taxon>
        <taxon>Gunneridae</taxon>
        <taxon>Pentapetalae</taxon>
        <taxon>asterids</taxon>
        <taxon>campanulids</taxon>
        <taxon>Asterales</taxon>
        <taxon>Asteraceae</taxon>
        <taxon>Asteroideae</taxon>
        <taxon>Anthemideae</taxon>
        <taxon>Anthemidinae</taxon>
        <taxon>Tanacetum</taxon>
    </lineage>
</organism>
<sequence>MCELACQIIQKKQEEKRIKEEQAANARYWKIPACCDDDDNYDSAITPILSTEEPIDSLSMGDEHLDTIPATESDEVIKSSVENLVPIPSEFEGIPNTMCDVHFDNNHTPLEAKGHFEIVINSNDDISSSDDDSLHEENIEYVEASLHDSELVSLEAAEIVIPEVEEIEDDNLREKLFNVHLLIANIEALKDNPTQSSEFLTKSSSPSLSSFLEETNTFHNSLPEFENFYFDLGEISSGSTTTHSDISLSEYDSFIFEEF</sequence>
<accession>A0A699PY19</accession>
<comment type="caution">
    <text evidence="1">The sequence shown here is derived from an EMBL/GenBank/DDBJ whole genome shotgun (WGS) entry which is preliminary data.</text>
</comment>
<dbReference type="EMBL" id="BKCJ010976213">
    <property type="protein sequence ID" value="GFC58103.1"/>
    <property type="molecule type" value="Genomic_DNA"/>
</dbReference>
<proteinExistence type="predicted"/>
<evidence type="ECO:0000313" key="1">
    <source>
        <dbReference type="EMBL" id="GFC58103.1"/>
    </source>
</evidence>